<evidence type="ECO:0000313" key="2">
    <source>
        <dbReference type="EMBL" id="SCV71946.1"/>
    </source>
</evidence>
<reference evidence="3" key="1">
    <citation type="submission" date="2016-09" db="EMBL/GenBank/DDBJ databases">
        <authorList>
            <person name="Jeantristanb JTB J.-T."/>
            <person name="Ricardo R."/>
        </authorList>
    </citation>
    <scope>NUCLEOTIDE SEQUENCE [LARGE SCALE GENOMIC DNA]</scope>
</reference>
<accession>A0A238FLJ0</accession>
<sequence>MAPQAKMPFSDLQKIIPNSRKSPFGSLRKPSRFIRRSSHRGETAFTDMGEFDPVIDDLSSTNIETL</sequence>
<dbReference type="Proteomes" id="UP000198372">
    <property type="component" value="Unassembled WGS sequence"/>
</dbReference>
<evidence type="ECO:0000256" key="1">
    <source>
        <dbReference type="SAM" id="MobiDB-lite"/>
    </source>
</evidence>
<protein>
    <submittedName>
        <fullName evidence="2">BQ2448_4640 protein</fullName>
    </submittedName>
</protein>
<name>A0A238FLJ0_9BASI</name>
<evidence type="ECO:0000313" key="3">
    <source>
        <dbReference type="Proteomes" id="UP000198372"/>
    </source>
</evidence>
<keyword evidence="3" id="KW-1185">Reference proteome</keyword>
<dbReference type="EMBL" id="FMSP01000008">
    <property type="protein sequence ID" value="SCV71946.1"/>
    <property type="molecule type" value="Genomic_DNA"/>
</dbReference>
<proteinExistence type="predicted"/>
<dbReference type="AlphaFoldDB" id="A0A238FLJ0"/>
<organism evidence="2 3">
    <name type="scientific">Microbotryum intermedium</name>
    <dbReference type="NCBI Taxonomy" id="269621"/>
    <lineage>
        <taxon>Eukaryota</taxon>
        <taxon>Fungi</taxon>
        <taxon>Dikarya</taxon>
        <taxon>Basidiomycota</taxon>
        <taxon>Pucciniomycotina</taxon>
        <taxon>Microbotryomycetes</taxon>
        <taxon>Microbotryales</taxon>
        <taxon>Microbotryaceae</taxon>
        <taxon>Microbotryum</taxon>
    </lineage>
</organism>
<feature type="region of interest" description="Disordered" evidence="1">
    <location>
        <begin position="1"/>
        <end position="28"/>
    </location>
</feature>
<gene>
    <name evidence="2" type="ORF">BQ2448_4640</name>
</gene>